<protein>
    <submittedName>
        <fullName evidence="7">SAM-dependent methyltransferase</fullName>
    </submittedName>
</protein>
<evidence type="ECO:0000256" key="1">
    <source>
        <dbReference type="ARBA" id="ARBA00022603"/>
    </source>
</evidence>
<dbReference type="EMBL" id="CP008889">
    <property type="protein sequence ID" value="AIF40793.1"/>
    <property type="molecule type" value="Genomic_DNA"/>
</dbReference>
<dbReference type="Gene3D" id="3.10.330.20">
    <property type="match status" value="1"/>
</dbReference>
<dbReference type="GO" id="GO:0031515">
    <property type="term" value="C:tRNA (m1A) methyltransferase complex"/>
    <property type="evidence" value="ECO:0007669"/>
    <property type="project" value="InterPro"/>
</dbReference>
<evidence type="ECO:0000256" key="2">
    <source>
        <dbReference type="ARBA" id="ARBA00022679"/>
    </source>
</evidence>
<dbReference type="GO" id="GO:0160107">
    <property type="term" value="F:tRNA (adenine(58)-N1)-methyltransferase activity"/>
    <property type="evidence" value="ECO:0007669"/>
    <property type="project" value="InterPro"/>
</dbReference>
<keyword evidence="8" id="KW-1185">Reference proteome</keyword>
<feature type="region of interest" description="Disordered" evidence="5">
    <location>
        <begin position="290"/>
        <end position="402"/>
    </location>
</feature>
<gene>
    <name evidence="7" type="ORF">HX89_07395</name>
</gene>
<dbReference type="SUPFAM" id="SSF53335">
    <property type="entry name" value="S-adenosyl-L-methionine-dependent methyltransferases"/>
    <property type="match status" value="1"/>
</dbReference>
<dbReference type="Pfam" id="PF14801">
    <property type="entry name" value="TrmI-like_N"/>
    <property type="match status" value="1"/>
</dbReference>
<dbReference type="PANTHER" id="PTHR12133:SF1">
    <property type="entry name" value="TRNA (ADENINE(58)-N(1))-METHYLTRANSFERASE, MITOCHONDRIAL"/>
    <property type="match status" value="1"/>
</dbReference>
<feature type="compositionally biased region" description="Basic and acidic residues" evidence="5">
    <location>
        <begin position="15"/>
        <end position="31"/>
    </location>
</feature>
<sequence>MSESDQTPAPSTGADYRRGPFREGERIQLTDPKGRMHTITLTPGKQFHTHRGHIKHDDLIGSPDAVTVTNTAGVEYLAVRPLLSDYVMSMPRGAAVVYPKDAGQIVTMADIFPGARVVEAGVGSGALSMSLLRAVGEDGRLYSFERREDFAAIAAGNAREFFGVDHPAWSITVGDLVEALPQTVESGTIDRVVLDMLAPWECLDVVHEALAPGGVLICYVATATQLSRVAEAARDHGGFTEPNAWESLVRGWHLEGLAVRPEHRMHAHTGFLISTRRLADGVAAPLVKRRPAKGAYGDDGAPASAPEPTPDDAWTPEAVGERPVSDKKMRKLVRSFENTPTAQALAGDDTARAPESAGPAGSDAASVAQASAGSAADAETSVAAEPDAAAENAEAPVATDQD</sequence>
<name>A0A075JL21_9MICO</name>
<evidence type="ECO:0000259" key="6">
    <source>
        <dbReference type="Pfam" id="PF08704"/>
    </source>
</evidence>
<accession>A0A075JL21</accession>
<dbReference type="RefSeq" id="WP_038570887.1">
    <property type="nucleotide sequence ID" value="NZ_CP008889.1"/>
</dbReference>
<dbReference type="PANTHER" id="PTHR12133">
    <property type="entry name" value="TRNA (ADENINE(58)-N(1))-METHYLTRANSFERASE"/>
    <property type="match status" value="1"/>
</dbReference>
<dbReference type="Pfam" id="PF08704">
    <property type="entry name" value="GCD14"/>
    <property type="match status" value="1"/>
</dbReference>
<dbReference type="FunFam" id="3.40.50.150:FF:000019">
    <property type="entry name" value="tRNA (adenine(58)-N(1))-methyltransferase TrmI"/>
    <property type="match status" value="1"/>
</dbReference>
<dbReference type="OrthoDB" id="9781391at2"/>
<dbReference type="CDD" id="cd02440">
    <property type="entry name" value="AdoMet_MTases"/>
    <property type="match status" value="1"/>
</dbReference>
<evidence type="ECO:0000256" key="4">
    <source>
        <dbReference type="ARBA" id="ARBA00022694"/>
    </source>
</evidence>
<feature type="compositionally biased region" description="Polar residues" evidence="5">
    <location>
        <begin position="1"/>
        <end position="10"/>
    </location>
</feature>
<dbReference type="GO" id="GO:0030488">
    <property type="term" value="P:tRNA methylation"/>
    <property type="evidence" value="ECO:0007669"/>
    <property type="project" value="InterPro"/>
</dbReference>
<keyword evidence="2 7" id="KW-0808">Transferase</keyword>
<dbReference type="Proteomes" id="UP000027986">
    <property type="component" value="Chromosome"/>
</dbReference>
<feature type="domain" description="tRNA (adenine(58)-N(1))-methyltransferase catalytic subunit TRM61 C-terminal" evidence="6">
    <location>
        <begin position="88"/>
        <end position="254"/>
    </location>
</feature>
<dbReference type="InterPro" id="IPR029063">
    <property type="entry name" value="SAM-dependent_MTases_sf"/>
</dbReference>
<evidence type="ECO:0000256" key="5">
    <source>
        <dbReference type="SAM" id="MobiDB-lite"/>
    </source>
</evidence>
<dbReference type="PROSITE" id="PS51620">
    <property type="entry name" value="SAM_TRM61"/>
    <property type="match status" value="1"/>
</dbReference>
<dbReference type="InterPro" id="IPR049470">
    <property type="entry name" value="TRM61_C"/>
</dbReference>
<dbReference type="Gene3D" id="3.40.50.150">
    <property type="entry name" value="Vaccinia Virus protein VP39"/>
    <property type="match status" value="1"/>
</dbReference>
<dbReference type="HOGENOM" id="CLU_025402_0_0_11"/>
<dbReference type="eggNOG" id="COG2519">
    <property type="taxonomic scope" value="Bacteria"/>
</dbReference>
<evidence type="ECO:0000313" key="8">
    <source>
        <dbReference type="Proteomes" id="UP000027986"/>
    </source>
</evidence>
<dbReference type="GeneID" id="41840978"/>
<reference evidence="7 8" key="1">
    <citation type="submission" date="2014-07" db="EMBL/GenBank/DDBJ databases">
        <title>Genome Sequencing of Dermacoccus nishinomiyaensis.</title>
        <authorList>
            <person name="Hong K.W."/>
            <person name="Chan K.G."/>
        </authorList>
    </citation>
    <scope>NUCLEOTIDE SEQUENCE [LARGE SCALE GENOMIC DNA]</scope>
    <source>
        <strain evidence="7 8">M25</strain>
    </source>
</reference>
<dbReference type="KEGG" id="dni:HX89_07395"/>
<organism evidence="7 8">
    <name type="scientific">Dermacoccus nishinomiyaensis</name>
    <dbReference type="NCBI Taxonomy" id="1274"/>
    <lineage>
        <taxon>Bacteria</taxon>
        <taxon>Bacillati</taxon>
        <taxon>Actinomycetota</taxon>
        <taxon>Actinomycetes</taxon>
        <taxon>Micrococcales</taxon>
        <taxon>Dermacoccaceae</taxon>
        <taxon>Dermacoccus</taxon>
    </lineage>
</organism>
<evidence type="ECO:0000256" key="3">
    <source>
        <dbReference type="ARBA" id="ARBA00022691"/>
    </source>
</evidence>
<dbReference type="AlphaFoldDB" id="A0A075JL21"/>
<keyword evidence="1 7" id="KW-0489">Methyltransferase</keyword>
<feature type="compositionally biased region" description="Low complexity" evidence="5">
    <location>
        <begin position="360"/>
        <end position="402"/>
    </location>
</feature>
<keyword evidence="4" id="KW-0819">tRNA processing</keyword>
<evidence type="ECO:0000313" key="7">
    <source>
        <dbReference type="EMBL" id="AIF40793.1"/>
    </source>
</evidence>
<dbReference type="InterPro" id="IPR014816">
    <property type="entry name" value="tRNA_MeTrfase_Gcd14"/>
</dbReference>
<proteinExistence type="predicted"/>
<feature type="region of interest" description="Disordered" evidence="5">
    <location>
        <begin position="1"/>
        <end position="31"/>
    </location>
</feature>
<keyword evidence="3" id="KW-0949">S-adenosyl-L-methionine</keyword>